<evidence type="ECO:0000256" key="2">
    <source>
        <dbReference type="ARBA" id="ARBA00022475"/>
    </source>
</evidence>
<reference evidence="8" key="1">
    <citation type="submission" date="2012-11" db="EMBL/GenBank/DDBJ databases">
        <title>Dependencies among metagenomic species, viruses, plasmids and units of genetic variation.</title>
        <authorList>
            <person name="Nielsen H.B."/>
            <person name="Almeida M."/>
            <person name="Juncker A.S."/>
            <person name="Rasmussen S."/>
            <person name="Li J."/>
            <person name="Sunagawa S."/>
            <person name="Plichta D."/>
            <person name="Gautier L."/>
            <person name="Le Chatelier E."/>
            <person name="Peletier E."/>
            <person name="Bonde I."/>
            <person name="Nielsen T."/>
            <person name="Manichanh C."/>
            <person name="Arumugam M."/>
            <person name="Batto J."/>
            <person name="Santos M.B.Q.D."/>
            <person name="Blom N."/>
            <person name="Borruel N."/>
            <person name="Burgdorf K.S."/>
            <person name="Boumezbeur F."/>
            <person name="Casellas F."/>
            <person name="Dore J."/>
            <person name="Guarner F."/>
            <person name="Hansen T."/>
            <person name="Hildebrand F."/>
            <person name="Kaas R.S."/>
            <person name="Kennedy S."/>
            <person name="Kristiansen K."/>
            <person name="Kultima J.R."/>
            <person name="Leonard P."/>
            <person name="Levenez F."/>
            <person name="Lund O."/>
            <person name="Moumen B."/>
            <person name="Le Paslier D."/>
            <person name="Pons N."/>
            <person name="Pedersen O."/>
            <person name="Prifti E."/>
            <person name="Qin J."/>
            <person name="Raes J."/>
            <person name="Tap J."/>
            <person name="Tims S."/>
            <person name="Ussery D.W."/>
            <person name="Yamada T."/>
            <person name="MetaHit consortium"/>
            <person name="Renault P."/>
            <person name="Sicheritz-Ponten T."/>
            <person name="Bork P."/>
            <person name="Wang J."/>
            <person name="Brunak S."/>
            <person name="Ehrlich S.D."/>
        </authorList>
    </citation>
    <scope>NUCLEOTIDE SEQUENCE [LARGE SCALE GENOMIC DNA]</scope>
</reference>
<keyword evidence="5 6" id="KW-0472">Membrane</keyword>
<feature type="transmembrane region" description="Helical" evidence="6">
    <location>
        <begin position="765"/>
        <end position="787"/>
    </location>
</feature>
<keyword evidence="3 6" id="KW-0812">Transmembrane</keyword>
<evidence type="ECO:0000313" key="8">
    <source>
        <dbReference type="EMBL" id="CCY75745.1"/>
    </source>
</evidence>
<keyword evidence="2" id="KW-1003">Cell membrane</keyword>
<feature type="transmembrane region" description="Helical" evidence="6">
    <location>
        <begin position="16"/>
        <end position="37"/>
    </location>
</feature>
<comment type="subcellular location">
    <subcellularLocation>
        <location evidence="1">Cell membrane</location>
        <topology evidence="1">Multi-pass membrane protein</topology>
    </subcellularLocation>
</comment>
<evidence type="ECO:0000259" key="7">
    <source>
        <dbReference type="Pfam" id="PF02687"/>
    </source>
</evidence>
<dbReference type="InterPro" id="IPR003838">
    <property type="entry name" value="ABC3_permease_C"/>
</dbReference>
<evidence type="ECO:0000313" key="9">
    <source>
        <dbReference type="Proteomes" id="UP000018300"/>
    </source>
</evidence>
<protein>
    <submittedName>
        <fullName evidence="8">Putative efflux ABC transporter permease protein</fullName>
    </submittedName>
</protein>
<sequence>MFKLSYSNFKSNLKKYVAIMTAVMIAMMFIIASESIFSSYGEVKVRNAYRYNGVWDYRLKTSSGEDIKVDGVTYRGYAENQNIGILDIIPEMEHTGNYIDCTDRYLLAITGIDSDLYDTIPYKLKEGNYPASADELLVAQNTVYNGEILKTGDVIELDIKERHDADGNILGDEELSVSDVYTDIATRKYTICGIYDSSSFTTGTFIHSAYSGRSGTGSRVYYYTCNSHDRERYEAALETFKQEGKIEANQYVKMAVESVYKSDYFKASKAGVFLFQGIIIIVSLATIILNLFQIGESERKNIRQMYTIGAGKGKITGIYNRVFAVCEFTGVLAGTGLAVIALTAGKKAIISILNSEYTDFSLIKINPVKIVMMYMIVLIVTMIFMLIKCNGILTIHKRKITGEIKKKPCNSISKLASTTVRNRWIFNIVLTSSLTIMLLMVTILLSIHPGIKSRSEEEAGIYMSQGHYYIVTEKNIDEYEGEFKSIDGVKEIRLGCSTAASIQYRDDCFDGIAYCNRDFYNMLREENPWMVDFDTFEENGMVYVVNEGLKDGKRVSTNDVKKGDTFRYSYLQAEDSDKEYEIKIDGIISMPVDWLLDSSYDRLTFWVSKDRMTDEINEVGCLPNRKYTIICEKGKIKSAGEKLQDLAYKLGVGLMDTAEIYELAEDNHEIQVFVVAVVSGLFILIGLGGMITSIRLDNMSRKREFSIYRTLGMDSHIKTELQIYEYISVWLSALILSTILVIILINTLLKGMVSYYYVENKTLFINLVKVAAGTLAILALIVIAGQLGKGKRHDKVK</sequence>
<dbReference type="EMBL" id="CAYU010000017">
    <property type="protein sequence ID" value="CCY75745.1"/>
    <property type="molecule type" value="Genomic_DNA"/>
</dbReference>
<feature type="transmembrane region" description="Helical" evidence="6">
    <location>
        <begin position="424"/>
        <end position="447"/>
    </location>
</feature>
<gene>
    <name evidence="8" type="ORF">BN569_01688</name>
</gene>
<dbReference type="AlphaFoldDB" id="R5L965"/>
<dbReference type="Pfam" id="PF02687">
    <property type="entry name" value="FtsX"/>
    <property type="match status" value="1"/>
</dbReference>
<accession>R5L965</accession>
<feature type="transmembrane region" description="Helical" evidence="6">
    <location>
        <begin position="723"/>
        <end position="745"/>
    </location>
</feature>
<evidence type="ECO:0000256" key="4">
    <source>
        <dbReference type="ARBA" id="ARBA00022989"/>
    </source>
</evidence>
<proteinExistence type="predicted"/>
<feature type="transmembrane region" description="Helical" evidence="6">
    <location>
        <begin position="365"/>
        <end position="387"/>
    </location>
</feature>
<feature type="transmembrane region" description="Helical" evidence="6">
    <location>
        <begin position="270"/>
        <end position="292"/>
    </location>
</feature>
<keyword evidence="4 6" id="KW-1133">Transmembrane helix</keyword>
<comment type="caution">
    <text evidence="8">The sequence shown here is derived from an EMBL/GenBank/DDBJ whole genome shotgun (WGS) entry which is preliminary data.</text>
</comment>
<feature type="transmembrane region" description="Helical" evidence="6">
    <location>
        <begin position="672"/>
        <end position="694"/>
    </location>
</feature>
<evidence type="ECO:0000256" key="6">
    <source>
        <dbReference type="SAM" id="Phobius"/>
    </source>
</evidence>
<organism evidence="8 9">
    <name type="scientific">Eshraghiella crossota CAG:259</name>
    <dbReference type="NCBI Taxonomy" id="1263062"/>
    <lineage>
        <taxon>Bacteria</taxon>
        <taxon>Bacillati</taxon>
        <taxon>Bacillota</taxon>
        <taxon>Clostridia</taxon>
        <taxon>Lachnospirales</taxon>
        <taxon>Lachnospiraceae</taxon>
        <taxon>Eshraghiella</taxon>
    </lineage>
</organism>
<feature type="transmembrane region" description="Helical" evidence="6">
    <location>
        <begin position="322"/>
        <end position="345"/>
    </location>
</feature>
<evidence type="ECO:0000256" key="1">
    <source>
        <dbReference type="ARBA" id="ARBA00004651"/>
    </source>
</evidence>
<name>R5L965_9FIRM</name>
<feature type="domain" description="ABC3 transporter permease C-terminal" evidence="7">
    <location>
        <begin position="677"/>
        <end position="785"/>
    </location>
</feature>
<evidence type="ECO:0000256" key="3">
    <source>
        <dbReference type="ARBA" id="ARBA00022692"/>
    </source>
</evidence>
<dbReference type="Proteomes" id="UP000018300">
    <property type="component" value="Unassembled WGS sequence"/>
</dbReference>
<evidence type="ECO:0000256" key="5">
    <source>
        <dbReference type="ARBA" id="ARBA00023136"/>
    </source>
</evidence>
<dbReference type="GO" id="GO:0005886">
    <property type="term" value="C:plasma membrane"/>
    <property type="evidence" value="ECO:0007669"/>
    <property type="project" value="UniProtKB-SubCell"/>
</dbReference>